<organism evidence="2 3">
    <name type="scientific">Cadophora malorum</name>
    <dbReference type="NCBI Taxonomy" id="108018"/>
    <lineage>
        <taxon>Eukaryota</taxon>
        <taxon>Fungi</taxon>
        <taxon>Dikarya</taxon>
        <taxon>Ascomycota</taxon>
        <taxon>Pezizomycotina</taxon>
        <taxon>Leotiomycetes</taxon>
        <taxon>Helotiales</taxon>
        <taxon>Ploettnerulaceae</taxon>
        <taxon>Cadophora</taxon>
    </lineage>
</organism>
<dbReference type="OrthoDB" id="5427412at2759"/>
<evidence type="ECO:0000256" key="1">
    <source>
        <dbReference type="SAM" id="MobiDB-lite"/>
    </source>
</evidence>
<proteinExistence type="predicted"/>
<feature type="compositionally biased region" description="Basic and acidic residues" evidence="1">
    <location>
        <begin position="390"/>
        <end position="409"/>
    </location>
</feature>
<sequence length="459" mass="52292">MEGSNRPRRQLTGLNYHVPDEDLLEWEESDVVRSERKRDSTLQVVSDSEHGSDSSSDQSESDTSQSDSEDGEETGKGTSDPSFLASINDKMTRWGAFKKDWTGTTDLEQYLRAQPQKGIKQLKHLVESLRRGVSIEDFEKQIPPATVTKFYWSLKKDLERLKGQRVVLLIGFCPQYEIALNGNIAEVAPEDSECLTQLLVSWLARQSDGLLLAWDFRHDCRKHAKPISSKTAYAKCAPIDKLKTETEQLNYLSYILLLVAEKLYSIEFQGTISFSACTNQFVRLLNVPHITLDEHISRISKRPMLAVDLVRGMVDSRLYGDQQEKDLWNSLTAFLLLGPGRESGRALVRLPPRGQESAAPITFEELISLSTTERKDYGRSASAKGRRKTKEREANDPAALRDKKNETQRNLRAKNPGYASASNEKVAQKRLDDPEFDEMYRERKKRIDKKYKDKVRGKN</sequence>
<feature type="compositionally biased region" description="Basic and acidic residues" evidence="1">
    <location>
        <begin position="30"/>
        <end position="40"/>
    </location>
</feature>
<comment type="caution">
    <text evidence="2">The sequence shown here is derived from an EMBL/GenBank/DDBJ whole genome shotgun (WGS) entry which is preliminary data.</text>
</comment>
<feature type="compositionally biased region" description="Basic and acidic residues" evidence="1">
    <location>
        <begin position="450"/>
        <end position="459"/>
    </location>
</feature>
<dbReference type="Proteomes" id="UP000664132">
    <property type="component" value="Unassembled WGS sequence"/>
</dbReference>
<feature type="region of interest" description="Disordered" evidence="1">
    <location>
        <begin position="1"/>
        <end position="85"/>
    </location>
</feature>
<dbReference type="AlphaFoldDB" id="A0A8H7TCU9"/>
<protein>
    <submittedName>
        <fullName evidence="2">Uncharacterized protein</fullName>
    </submittedName>
</protein>
<feature type="compositionally biased region" description="Basic and acidic residues" evidence="1">
    <location>
        <begin position="426"/>
        <end position="441"/>
    </location>
</feature>
<feature type="compositionally biased region" description="Low complexity" evidence="1">
    <location>
        <begin position="53"/>
        <end position="66"/>
    </location>
</feature>
<evidence type="ECO:0000313" key="3">
    <source>
        <dbReference type="Proteomes" id="UP000664132"/>
    </source>
</evidence>
<gene>
    <name evidence="2" type="ORF">IFR04_009331</name>
</gene>
<keyword evidence="3" id="KW-1185">Reference proteome</keyword>
<evidence type="ECO:0000313" key="2">
    <source>
        <dbReference type="EMBL" id="KAG4417519.1"/>
    </source>
</evidence>
<dbReference type="EMBL" id="JAFJYH010000152">
    <property type="protein sequence ID" value="KAG4417519.1"/>
    <property type="molecule type" value="Genomic_DNA"/>
</dbReference>
<reference evidence="2" key="1">
    <citation type="submission" date="2021-02" db="EMBL/GenBank/DDBJ databases">
        <title>Genome sequence Cadophora malorum strain M34.</title>
        <authorList>
            <person name="Stefanovic E."/>
            <person name="Vu D."/>
            <person name="Scully C."/>
            <person name="Dijksterhuis J."/>
            <person name="Roader J."/>
            <person name="Houbraken J."/>
        </authorList>
    </citation>
    <scope>NUCLEOTIDE SEQUENCE</scope>
    <source>
        <strain evidence="2">M34</strain>
    </source>
</reference>
<name>A0A8H7TCU9_9HELO</name>
<feature type="region of interest" description="Disordered" evidence="1">
    <location>
        <begin position="374"/>
        <end position="459"/>
    </location>
</feature>
<accession>A0A8H7TCU9</accession>